<organism evidence="1 2">
    <name type="scientific">Microcella alkaliphila</name>
    <dbReference type="NCBI Taxonomy" id="279828"/>
    <lineage>
        <taxon>Bacteria</taxon>
        <taxon>Bacillati</taxon>
        <taxon>Actinomycetota</taxon>
        <taxon>Actinomycetes</taxon>
        <taxon>Micrococcales</taxon>
        <taxon>Microbacteriaceae</taxon>
        <taxon>Microcella</taxon>
    </lineage>
</organism>
<reference evidence="1 2" key="2">
    <citation type="submission" date="2016-01" db="EMBL/GenBank/DDBJ databases">
        <title>Microcella alkaliphila JAM AC0309 whole genome shotgun sequence.</title>
        <authorList>
            <person name="Kurata A."/>
            <person name="Hirose Y."/>
            <person name="Kishimoto N."/>
            <person name="Kobayashi T."/>
        </authorList>
    </citation>
    <scope>NUCLEOTIDE SEQUENCE [LARGE SCALE GENOMIC DNA]</scope>
    <source>
        <strain evidence="1 2">JAM AC0309</strain>
    </source>
</reference>
<protein>
    <submittedName>
        <fullName evidence="1">Gp72</fullName>
    </submittedName>
</protein>
<sequence>MSSSFRSLVTSTVAEHGLDDMDATVDLVMKAIKPADYPAMLRSAIREQLVSAAGDLRRKATGPIKPGHSRKQELIRTEWWPKFLDQNIPVDGIVKRLRDCTAEDLLTVAGARRKLANEALYRVQQFEHLAAAMRASRAKTLGDLSADVASPILERAA</sequence>
<proteinExistence type="predicted"/>
<accession>A0A0U5B9K7</accession>
<reference evidence="2" key="1">
    <citation type="submission" date="2015-12" db="EMBL/GenBank/DDBJ databases">
        <authorList>
            <person name="Shamseldin A."/>
            <person name="Moawad H."/>
            <person name="Abd El-Rahim W.M."/>
            <person name="Sadowsky M.J."/>
        </authorList>
    </citation>
    <scope>NUCLEOTIDE SEQUENCE [LARGE SCALE GENOMIC DNA]</scope>
    <source>
        <strain evidence="2">JAM AC0309</strain>
    </source>
</reference>
<dbReference type="AlphaFoldDB" id="A0A0U5B9K7"/>
<dbReference type="KEGG" id="malk:MalAC0309_1649"/>
<dbReference type="Proteomes" id="UP000218965">
    <property type="component" value="Chromosome"/>
</dbReference>
<dbReference type="EMBL" id="AP017315">
    <property type="protein sequence ID" value="BAU32500.1"/>
    <property type="molecule type" value="Genomic_DNA"/>
</dbReference>
<evidence type="ECO:0000313" key="1">
    <source>
        <dbReference type="EMBL" id="BAU32500.1"/>
    </source>
</evidence>
<gene>
    <name evidence="1" type="ORF">MalAC0309_1649</name>
</gene>
<name>A0A0U5B9K7_9MICO</name>
<dbReference type="RefSeq" id="WP_096421731.1">
    <property type="nucleotide sequence ID" value="NZ_AP017315.1"/>
</dbReference>
<evidence type="ECO:0000313" key="2">
    <source>
        <dbReference type="Proteomes" id="UP000218965"/>
    </source>
</evidence>